<keyword evidence="2 5" id="KW-0547">Nucleotide-binding</keyword>
<proteinExistence type="inferred from homology"/>
<dbReference type="InterPro" id="IPR051786">
    <property type="entry name" value="ASN_synthetase/amidase"/>
</dbReference>
<comment type="catalytic activity">
    <reaction evidence="5">
        <text>L-aspartate + L-glutamine + ATP + H2O = L-asparagine + L-glutamate + AMP + diphosphate + H(+)</text>
        <dbReference type="Rhea" id="RHEA:12228"/>
        <dbReference type="ChEBI" id="CHEBI:15377"/>
        <dbReference type="ChEBI" id="CHEBI:15378"/>
        <dbReference type="ChEBI" id="CHEBI:29985"/>
        <dbReference type="ChEBI" id="CHEBI:29991"/>
        <dbReference type="ChEBI" id="CHEBI:30616"/>
        <dbReference type="ChEBI" id="CHEBI:33019"/>
        <dbReference type="ChEBI" id="CHEBI:58048"/>
        <dbReference type="ChEBI" id="CHEBI:58359"/>
        <dbReference type="ChEBI" id="CHEBI:456215"/>
        <dbReference type="EC" id="6.3.5.4"/>
    </reaction>
</comment>
<dbReference type="Proteomes" id="UP000000253">
    <property type="component" value="Chromosome"/>
</dbReference>
<dbReference type="RefSeq" id="WP_011868266.1">
    <property type="nucleotide sequence ID" value="NC_009135.1"/>
</dbReference>
<dbReference type="GO" id="GO:0006529">
    <property type="term" value="P:asparagine biosynthetic process"/>
    <property type="evidence" value="ECO:0007669"/>
    <property type="project" value="UniProtKB-KW"/>
</dbReference>
<evidence type="ECO:0000256" key="3">
    <source>
        <dbReference type="ARBA" id="ARBA00022840"/>
    </source>
</evidence>
<dbReference type="InterPro" id="IPR033738">
    <property type="entry name" value="AsnB_N"/>
</dbReference>
<organism evidence="10 11">
    <name type="scientific">Methanococcus maripaludis (strain C5 / ATCC BAA-1333)</name>
    <dbReference type="NCBI Taxonomy" id="402880"/>
    <lineage>
        <taxon>Archaea</taxon>
        <taxon>Methanobacteriati</taxon>
        <taxon>Methanobacteriota</taxon>
        <taxon>Methanomada group</taxon>
        <taxon>Methanococci</taxon>
        <taxon>Methanococcales</taxon>
        <taxon>Methanococcaceae</taxon>
        <taxon>Methanococcus</taxon>
    </lineage>
</organism>
<keyword evidence="10" id="KW-0436">Ligase</keyword>
<dbReference type="GO" id="GO:0005524">
    <property type="term" value="F:ATP binding"/>
    <property type="evidence" value="ECO:0007669"/>
    <property type="project" value="UniProtKB-KW"/>
</dbReference>
<dbReference type="PROSITE" id="PS51278">
    <property type="entry name" value="GATASE_TYPE_2"/>
    <property type="match status" value="1"/>
</dbReference>
<feature type="active site" description="For GATase activity" evidence="6">
    <location>
        <position position="2"/>
    </location>
</feature>
<sequence length="630" mass="73984">MCGINGFNFSSENYIKLMNNEIKHRGPDDRGFFLDNEQKVSLGHVRLSILDLTEKGHQPMFYSKETASCNENFENELIQKCNVAICYNGEIYNYQELKDELIQKGYNFNTNSDTEVLLASYLEWGLECVNKFNGMWAFCIYDKEKNILFLSRDRLGVKPVYYYFDENYFIFSSELKGILKHDYLNLRSLKNINKDAIDLYFSLGYIPSPYSIYNNVYKIESASNLVFDIHKKEINIQKYWELPDYSPNNDKKKLLEVGKKLLEDSVKLRMRSDVPVGAFLSGGIDSSTVVGIMKNFTNLEKLHTFSIGFEGDYDETPYINMVKDDFKTIHHHEYFKENDFENIVDIFSEIYDEPFGDYSGFPTYFLSNMAKKTVIVSLSGDGGDEVFGGYNMHLAAKRLEIIRKLPKILRRIGSKIPVKENLNGFFNIYSLKKAFEVSLSDPELFFINSFSDNRLITEKYYGWTMEKLKYSLKKGGNDLVEGFRIYDLLYNTLSDNFLVKVDRASMRNSLEVRSPFLDYRFAEFAQKIPSKWKVDLFNTKKLMKELVKGVLPLKIITRKKQGFTPPIEKWILDKKYEKDFEKGLLILKDINPDIHDYYIEKVMNRNDKLSTHAKIRLFIFSKWWEKWMEY</sequence>
<dbReference type="InterPro" id="IPR017932">
    <property type="entry name" value="GATase_2_dom"/>
</dbReference>
<dbReference type="InterPro" id="IPR001962">
    <property type="entry name" value="Asn_synthase"/>
</dbReference>
<dbReference type="Gene3D" id="3.60.20.10">
    <property type="entry name" value="Glutamine Phosphoribosylpyrophosphate, subunit 1, domain 1"/>
    <property type="match status" value="1"/>
</dbReference>
<evidence type="ECO:0000256" key="5">
    <source>
        <dbReference type="PIRNR" id="PIRNR001589"/>
    </source>
</evidence>
<feature type="domain" description="Glutamine amidotransferase type-2" evidence="9">
    <location>
        <begin position="2"/>
        <end position="230"/>
    </location>
</feature>
<feature type="site" description="Important for beta-aspartyl-AMP intermediate formation" evidence="8">
    <location>
        <position position="381"/>
    </location>
</feature>
<dbReference type="CDD" id="cd01991">
    <property type="entry name" value="Asn_synthase_B_C"/>
    <property type="match status" value="1"/>
</dbReference>
<dbReference type="AlphaFoldDB" id="A4FX82"/>
<dbReference type="GO" id="GO:0005829">
    <property type="term" value="C:cytosol"/>
    <property type="evidence" value="ECO:0007669"/>
    <property type="project" value="TreeGrafter"/>
</dbReference>
<dbReference type="Gene3D" id="3.40.50.620">
    <property type="entry name" value="HUPs"/>
    <property type="match status" value="1"/>
</dbReference>
<dbReference type="InterPro" id="IPR006426">
    <property type="entry name" value="Asn_synth_AEB"/>
</dbReference>
<keyword evidence="3 5" id="KW-0067">ATP-binding</keyword>
<evidence type="ECO:0000259" key="9">
    <source>
        <dbReference type="PROSITE" id="PS51278"/>
    </source>
</evidence>
<dbReference type="PIRSF" id="PIRSF001589">
    <property type="entry name" value="Asn_synthetase_glu-h"/>
    <property type="match status" value="1"/>
</dbReference>
<evidence type="ECO:0000256" key="1">
    <source>
        <dbReference type="ARBA" id="ARBA00005752"/>
    </source>
</evidence>
<dbReference type="PANTHER" id="PTHR43284">
    <property type="entry name" value="ASPARAGINE SYNTHETASE (GLUTAMINE-HYDROLYZING)"/>
    <property type="match status" value="1"/>
</dbReference>
<feature type="binding site" evidence="7">
    <location>
        <position position="307"/>
    </location>
    <ligand>
        <name>ATP</name>
        <dbReference type="ChEBI" id="CHEBI:30616"/>
    </ligand>
</feature>
<evidence type="ECO:0000256" key="8">
    <source>
        <dbReference type="PIRSR" id="PIRSR001589-3"/>
    </source>
</evidence>
<dbReference type="PANTHER" id="PTHR43284:SF1">
    <property type="entry name" value="ASPARAGINE SYNTHETASE"/>
    <property type="match status" value="1"/>
</dbReference>
<dbReference type="InterPro" id="IPR014729">
    <property type="entry name" value="Rossmann-like_a/b/a_fold"/>
</dbReference>
<dbReference type="STRING" id="402880.MmarC5_0497"/>
<dbReference type="SUPFAM" id="SSF52402">
    <property type="entry name" value="Adenine nucleotide alpha hydrolases-like"/>
    <property type="match status" value="1"/>
</dbReference>
<keyword evidence="6" id="KW-0061">Asparagine biosynthesis</keyword>
<name>A4FX82_METM5</name>
<dbReference type="CDD" id="cd00712">
    <property type="entry name" value="AsnB"/>
    <property type="match status" value="1"/>
</dbReference>
<evidence type="ECO:0000256" key="7">
    <source>
        <dbReference type="PIRSR" id="PIRSR001589-2"/>
    </source>
</evidence>
<protein>
    <recommendedName>
        <fullName evidence="5">Putative asparagine synthetase [glutamine-hydrolyzing]</fullName>
        <ecNumber evidence="5">6.3.5.4</ecNumber>
    </recommendedName>
</protein>
<gene>
    <name evidence="10" type="ordered locus">MmarC5_0497</name>
</gene>
<dbReference type="HOGENOM" id="CLU_014658_3_1_2"/>
<dbReference type="eggNOG" id="arCOG00071">
    <property type="taxonomic scope" value="Archaea"/>
</dbReference>
<comment type="similarity">
    <text evidence="1">Belongs to the asparagine synthetase family.</text>
</comment>
<dbReference type="Pfam" id="PF13537">
    <property type="entry name" value="GATase_7"/>
    <property type="match status" value="1"/>
</dbReference>
<dbReference type="OrthoDB" id="8692at2157"/>
<accession>A4FX82</accession>
<dbReference type="InterPro" id="IPR029055">
    <property type="entry name" value="Ntn_hydrolases_N"/>
</dbReference>
<evidence type="ECO:0000313" key="11">
    <source>
        <dbReference type="Proteomes" id="UP000000253"/>
    </source>
</evidence>
<keyword evidence="4 6" id="KW-0315">Glutamine amidotransferase</keyword>
<dbReference type="SUPFAM" id="SSF56235">
    <property type="entry name" value="N-terminal nucleophile aminohydrolases (Ntn hydrolases)"/>
    <property type="match status" value="1"/>
</dbReference>
<evidence type="ECO:0000256" key="2">
    <source>
        <dbReference type="ARBA" id="ARBA00022741"/>
    </source>
</evidence>
<reference evidence="10 11" key="1">
    <citation type="submission" date="2007-03" db="EMBL/GenBank/DDBJ databases">
        <title>Complete sequence of chromosome of Methanococcus maripaludis C5.</title>
        <authorList>
            <consortium name="US DOE Joint Genome Institute"/>
            <person name="Copeland A."/>
            <person name="Lucas S."/>
            <person name="Lapidus A."/>
            <person name="Barry K."/>
            <person name="Glavina del Rio T."/>
            <person name="Dalin E."/>
            <person name="Tice H."/>
            <person name="Pitluck S."/>
            <person name="Chertkov O."/>
            <person name="Brettin T."/>
            <person name="Bruce D."/>
            <person name="Han C."/>
            <person name="Detter J.C."/>
            <person name="Schmutz J."/>
            <person name="Larimer F."/>
            <person name="Land M."/>
            <person name="Hauser L."/>
            <person name="Kyrpides N."/>
            <person name="Mikhailova N."/>
            <person name="Sieprawska-Lupa M."/>
            <person name="Whitman W.B."/>
            <person name="Richardson P."/>
        </authorList>
    </citation>
    <scope>NUCLEOTIDE SEQUENCE [LARGE SCALE GENOMIC DNA]</scope>
    <source>
        <strain evidence="11">C5 / ATCC BAA-1333</strain>
    </source>
</reference>
<dbReference type="KEGG" id="mmq:MmarC5_0497"/>
<dbReference type="NCBIfam" id="TIGR01536">
    <property type="entry name" value="asn_synth_AEB"/>
    <property type="match status" value="1"/>
</dbReference>
<evidence type="ECO:0000313" key="10">
    <source>
        <dbReference type="EMBL" id="ABO34811.1"/>
    </source>
</evidence>
<keyword evidence="6" id="KW-0028">Amino-acid biosynthesis</keyword>
<dbReference type="EMBL" id="CP000609">
    <property type="protein sequence ID" value="ABO34811.1"/>
    <property type="molecule type" value="Genomic_DNA"/>
</dbReference>
<dbReference type="GO" id="GO:0004066">
    <property type="term" value="F:asparagine synthase (glutamine-hydrolyzing) activity"/>
    <property type="evidence" value="ECO:0007669"/>
    <property type="project" value="UniProtKB-EC"/>
</dbReference>
<dbReference type="GeneID" id="4929324"/>
<evidence type="ECO:0000256" key="6">
    <source>
        <dbReference type="PIRSR" id="PIRSR001589-1"/>
    </source>
</evidence>
<feature type="binding site" evidence="7">
    <location>
        <begin position="379"/>
        <end position="380"/>
    </location>
    <ligand>
        <name>ATP</name>
        <dbReference type="ChEBI" id="CHEBI:30616"/>
    </ligand>
</feature>
<feature type="binding site" evidence="7">
    <location>
        <position position="113"/>
    </location>
    <ligand>
        <name>L-glutamine</name>
        <dbReference type="ChEBI" id="CHEBI:58359"/>
    </ligand>
</feature>
<dbReference type="EC" id="6.3.5.4" evidence="5"/>
<dbReference type="Pfam" id="PF00733">
    <property type="entry name" value="Asn_synthase"/>
    <property type="match status" value="1"/>
</dbReference>
<evidence type="ECO:0000256" key="4">
    <source>
        <dbReference type="ARBA" id="ARBA00022962"/>
    </source>
</evidence>